<name>A0A2G2UV80_CAPBA</name>
<dbReference type="Proteomes" id="UP000224567">
    <property type="component" value="Unassembled WGS sequence"/>
</dbReference>
<feature type="signal peptide" evidence="1">
    <location>
        <begin position="1"/>
        <end position="23"/>
    </location>
</feature>
<proteinExistence type="predicted"/>
<keyword evidence="1" id="KW-0732">Signal</keyword>
<dbReference type="PANTHER" id="PTHR34723:SF8">
    <property type="entry name" value="PROTEIN CBG17025"/>
    <property type="match status" value="1"/>
</dbReference>
<keyword evidence="3" id="KW-1185">Reference proteome</keyword>
<organism evidence="2 3">
    <name type="scientific">Capsicum baccatum</name>
    <name type="common">Peruvian pepper</name>
    <dbReference type="NCBI Taxonomy" id="33114"/>
    <lineage>
        <taxon>Eukaryota</taxon>
        <taxon>Viridiplantae</taxon>
        <taxon>Streptophyta</taxon>
        <taxon>Embryophyta</taxon>
        <taxon>Tracheophyta</taxon>
        <taxon>Spermatophyta</taxon>
        <taxon>Magnoliopsida</taxon>
        <taxon>eudicotyledons</taxon>
        <taxon>Gunneridae</taxon>
        <taxon>Pentapetalae</taxon>
        <taxon>asterids</taxon>
        <taxon>lamiids</taxon>
        <taxon>Solanales</taxon>
        <taxon>Solanaceae</taxon>
        <taxon>Solanoideae</taxon>
        <taxon>Capsiceae</taxon>
        <taxon>Capsicum</taxon>
    </lineage>
</organism>
<dbReference type="AlphaFoldDB" id="A0A2G2UV80"/>
<accession>A0A2G2UV80</accession>
<sequence>MAPRRLGAIAPRCLGAIAPWCLGALVPWRHGALVPWPHGALVPWYHGAMELWCLGALVPWRHGALVPWHHGAKRPWCHGARYPTLQRHHHGRPLYVRRRSLLEASLALQSTVTKTSNCGMPPRTDVVLGASLSSYAALRITKILQLRCRWFSRKAT</sequence>
<evidence type="ECO:0008006" key="4">
    <source>
        <dbReference type="Google" id="ProtNLM"/>
    </source>
</evidence>
<feature type="chain" id="PRO_5013948555" description="Secreted protein" evidence="1">
    <location>
        <begin position="24"/>
        <end position="156"/>
    </location>
</feature>
<protein>
    <recommendedName>
        <fullName evidence="4">Secreted protein</fullName>
    </recommendedName>
</protein>
<evidence type="ECO:0000313" key="2">
    <source>
        <dbReference type="EMBL" id="PHT24607.1"/>
    </source>
</evidence>
<dbReference type="OrthoDB" id="20872at2759"/>
<reference evidence="2 3" key="1">
    <citation type="journal article" date="2017" name="Genome Biol.">
        <title>New reference genome sequences of hot pepper reveal the massive evolution of plant disease-resistance genes by retroduplication.</title>
        <authorList>
            <person name="Kim S."/>
            <person name="Park J."/>
            <person name="Yeom S.I."/>
            <person name="Kim Y.M."/>
            <person name="Seo E."/>
            <person name="Kim K.T."/>
            <person name="Kim M.S."/>
            <person name="Lee J.M."/>
            <person name="Cheong K."/>
            <person name="Shin H.S."/>
            <person name="Kim S.B."/>
            <person name="Han K."/>
            <person name="Lee J."/>
            <person name="Park M."/>
            <person name="Lee H.A."/>
            <person name="Lee H.Y."/>
            <person name="Lee Y."/>
            <person name="Oh S."/>
            <person name="Lee J.H."/>
            <person name="Choi E."/>
            <person name="Choi E."/>
            <person name="Lee S.E."/>
            <person name="Jeon J."/>
            <person name="Kim H."/>
            <person name="Choi G."/>
            <person name="Song H."/>
            <person name="Lee J."/>
            <person name="Lee S.C."/>
            <person name="Kwon J.K."/>
            <person name="Lee H.Y."/>
            <person name="Koo N."/>
            <person name="Hong Y."/>
            <person name="Kim R.W."/>
            <person name="Kang W.H."/>
            <person name="Huh J.H."/>
            <person name="Kang B.C."/>
            <person name="Yang T.J."/>
            <person name="Lee Y.H."/>
            <person name="Bennetzen J.L."/>
            <person name="Choi D."/>
        </authorList>
    </citation>
    <scope>NUCLEOTIDE SEQUENCE [LARGE SCALE GENOMIC DNA]</scope>
    <source>
        <strain evidence="3">cv. PBC81</strain>
    </source>
</reference>
<gene>
    <name evidence="2" type="ORF">CQW23_35693</name>
</gene>
<evidence type="ECO:0000256" key="1">
    <source>
        <dbReference type="SAM" id="SignalP"/>
    </source>
</evidence>
<reference evidence="3" key="2">
    <citation type="journal article" date="2017" name="J. Anim. Genet.">
        <title>Multiple reference genome sequences of hot pepper reveal the massive evolution of plant disease resistance genes by retroduplication.</title>
        <authorList>
            <person name="Kim S."/>
            <person name="Park J."/>
            <person name="Yeom S.-I."/>
            <person name="Kim Y.-M."/>
            <person name="Seo E."/>
            <person name="Kim K.-T."/>
            <person name="Kim M.-S."/>
            <person name="Lee J.M."/>
            <person name="Cheong K."/>
            <person name="Shin H.-S."/>
            <person name="Kim S.-B."/>
            <person name="Han K."/>
            <person name="Lee J."/>
            <person name="Park M."/>
            <person name="Lee H.-A."/>
            <person name="Lee H.-Y."/>
            <person name="Lee Y."/>
            <person name="Oh S."/>
            <person name="Lee J.H."/>
            <person name="Choi E."/>
            <person name="Choi E."/>
            <person name="Lee S.E."/>
            <person name="Jeon J."/>
            <person name="Kim H."/>
            <person name="Choi G."/>
            <person name="Song H."/>
            <person name="Lee J."/>
            <person name="Lee S.-C."/>
            <person name="Kwon J.-K."/>
            <person name="Lee H.-Y."/>
            <person name="Koo N."/>
            <person name="Hong Y."/>
            <person name="Kim R.W."/>
            <person name="Kang W.-H."/>
            <person name="Huh J.H."/>
            <person name="Kang B.-C."/>
            <person name="Yang T.-J."/>
            <person name="Lee Y.-H."/>
            <person name="Bennetzen J.L."/>
            <person name="Choi D."/>
        </authorList>
    </citation>
    <scope>NUCLEOTIDE SEQUENCE [LARGE SCALE GENOMIC DNA]</scope>
    <source>
        <strain evidence="3">cv. PBC81</strain>
    </source>
</reference>
<comment type="caution">
    <text evidence="2">The sequence shown here is derived from an EMBL/GenBank/DDBJ whole genome shotgun (WGS) entry which is preliminary data.</text>
</comment>
<dbReference type="EMBL" id="MLFT02010529">
    <property type="protein sequence ID" value="PHT24607.1"/>
    <property type="molecule type" value="Genomic_DNA"/>
</dbReference>
<evidence type="ECO:0000313" key="3">
    <source>
        <dbReference type="Proteomes" id="UP000224567"/>
    </source>
</evidence>
<dbReference type="PANTHER" id="PTHR34723">
    <property type="entry name" value="PROTEIN CBG17025"/>
    <property type="match status" value="1"/>
</dbReference>